<organism evidence="2">
    <name type="scientific">Oikopleura dioica</name>
    <name type="common">Tunicate</name>
    <dbReference type="NCBI Taxonomy" id="34765"/>
    <lineage>
        <taxon>Eukaryota</taxon>
        <taxon>Metazoa</taxon>
        <taxon>Chordata</taxon>
        <taxon>Tunicata</taxon>
        <taxon>Appendicularia</taxon>
        <taxon>Copelata</taxon>
        <taxon>Oikopleuridae</taxon>
        <taxon>Oikopleura</taxon>
    </lineage>
</organism>
<accession>E4XUP2</accession>
<evidence type="ECO:0000313" key="2">
    <source>
        <dbReference type="EMBL" id="CBY13439.1"/>
    </source>
</evidence>
<feature type="compositionally biased region" description="Basic and acidic residues" evidence="1">
    <location>
        <begin position="103"/>
        <end position="133"/>
    </location>
</feature>
<reference evidence="2" key="1">
    <citation type="journal article" date="2010" name="Science">
        <title>Plasticity of animal genome architecture unmasked by rapid evolution of a pelagic tunicate.</title>
        <authorList>
            <person name="Denoeud F."/>
            <person name="Henriet S."/>
            <person name="Mungpakdee S."/>
            <person name="Aury J.M."/>
            <person name="Da Silva C."/>
            <person name="Brinkmann H."/>
            <person name="Mikhaleva J."/>
            <person name="Olsen L.C."/>
            <person name="Jubin C."/>
            <person name="Canestro C."/>
            <person name="Bouquet J.M."/>
            <person name="Danks G."/>
            <person name="Poulain J."/>
            <person name="Campsteijn C."/>
            <person name="Adamski M."/>
            <person name="Cross I."/>
            <person name="Yadetie F."/>
            <person name="Muffato M."/>
            <person name="Louis A."/>
            <person name="Butcher S."/>
            <person name="Tsagkogeorga G."/>
            <person name="Konrad A."/>
            <person name="Singh S."/>
            <person name="Jensen M.F."/>
            <person name="Cong E.H."/>
            <person name="Eikeseth-Otteraa H."/>
            <person name="Noel B."/>
            <person name="Anthouard V."/>
            <person name="Porcel B.M."/>
            <person name="Kachouri-Lafond R."/>
            <person name="Nishino A."/>
            <person name="Ugolini M."/>
            <person name="Chourrout P."/>
            <person name="Nishida H."/>
            <person name="Aasland R."/>
            <person name="Huzurbazar S."/>
            <person name="Westhof E."/>
            <person name="Delsuc F."/>
            <person name="Lehrach H."/>
            <person name="Reinhardt R."/>
            <person name="Weissenbach J."/>
            <person name="Roy S.W."/>
            <person name="Artiguenave F."/>
            <person name="Postlethwait J.H."/>
            <person name="Manak J.R."/>
            <person name="Thompson E.M."/>
            <person name="Jaillon O."/>
            <person name="Du Pasquier L."/>
            <person name="Boudinot P."/>
            <person name="Liberles D.A."/>
            <person name="Volff J.N."/>
            <person name="Philippe H."/>
            <person name="Lenhard B."/>
            <person name="Roest Crollius H."/>
            <person name="Wincker P."/>
            <person name="Chourrout D."/>
        </authorList>
    </citation>
    <scope>NUCLEOTIDE SEQUENCE [LARGE SCALE GENOMIC DNA]</scope>
</reference>
<protein>
    <submittedName>
        <fullName evidence="2">Uncharacterized protein</fullName>
    </submittedName>
</protein>
<feature type="compositionally biased region" description="Low complexity" evidence="1">
    <location>
        <begin position="73"/>
        <end position="87"/>
    </location>
</feature>
<dbReference type="Proteomes" id="UP000001307">
    <property type="component" value="Unassembled WGS sequence"/>
</dbReference>
<dbReference type="EMBL" id="FN653187">
    <property type="protein sequence ID" value="CBY13439.1"/>
    <property type="molecule type" value="Genomic_DNA"/>
</dbReference>
<feature type="compositionally biased region" description="Basic and acidic residues" evidence="1">
    <location>
        <begin position="56"/>
        <end position="68"/>
    </location>
</feature>
<gene>
    <name evidence="2" type="ORF">GSOID_T00004751001</name>
</gene>
<proteinExistence type="predicted"/>
<evidence type="ECO:0000256" key="1">
    <source>
        <dbReference type="SAM" id="MobiDB-lite"/>
    </source>
</evidence>
<feature type="compositionally biased region" description="Polar residues" evidence="1">
    <location>
        <begin position="88"/>
        <end position="102"/>
    </location>
</feature>
<dbReference type="InParanoid" id="E4XUP2"/>
<evidence type="ECO:0000313" key="3">
    <source>
        <dbReference type="Proteomes" id="UP000001307"/>
    </source>
</evidence>
<sequence>MFSINLNPSYPTRRDILPSTKRSMSVENISRKINAINIDVLRSSSSSSPPSIKPEVAMRPKSFEEQKLLRPKSLLSTISSSSQPISTARNIENQVSNNSNSFPKRENTSETRHDKTGADKKDNRRSFYRETDF</sequence>
<dbReference type="AlphaFoldDB" id="E4XUP2"/>
<keyword evidence="3" id="KW-1185">Reference proteome</keyword>
<feature type="region of interest" description="Disordered" evidence="1">
    <location>
        <begin position="42"/>
        <end position="133"/>
    </location>
</feature>
<name>E4XUP2_OIKDI</name>